<dbReference type="SUPFAM" id="SSF50630">
    <property type="entry name" value="Acid proteases"/>
    <property type="match status" value="1"/>
</dbReference>
<protein>
    <submittedName>
        <fullName evidence="2">Eukaryotic aspartyl protease family protein</fullName>
    </submittedName>
</protein>
<name>A0A5A7QLS0_STRAF</name>
<evidence type="ECO:0000313" key="3">
    <source>
        <dbReference type="Proteomes" id="UP000325081"/>
    </source>
</evidence>
<dbReference type="AlphaFoldDB" id="A0A5A7QLS0"/>
<sequence>MSQKEILSIQIDLRKILIENSNLKCQSQVPNKHLVSNANGYGGTIVDLGTAYTIMKKVVFDLVAHELNKKLLGKRCSRSKKMEALTGLGLCYNAPPNASILIYQL</sequence>
<feature type="domain" description="Xylanase inhibitor C-terminal" evidence="1">
    <location>
        <begin position="11"/>
        <end position="96"/>
    </location>
</feature>
<dbReference type="Pfam" id="PF14541">
    <property type="entry name" value="TAXi_C"/>
    <property type="match status" value="1"/>
</dbReference>
<dbReference type="InterPro" id="IPR032799">
    <property type="entry name" value="TAXi_C"/>
</dbReference>
<evidence type="ECO:0000313" key="2">
    <source>
        <dbReference type="EMBL" id="GER46255.1"/>
    </source>
</evidence>
<proteinExistence type="predicted"/>
<dbReference type="GO" id="GO:0008233">
    <property type="term" value="F:peptidase activity"/>
    <property type="evidence" value="ECO:0007669"/>
    <property type="project" value="UniProtKB-KW"/>
</dbReference>
<dbReference type="Gene3D" id="2.40.70.10">
    <property type="entry name" value="Acid Proteases"/>
    <property type="match status" value="1"/>
</dbReference>
<dbReference type="GO" id="GO:0006508">
    <property type="term" value="P:proteolysis"/>
    <property type="evidence" value="ECO:0007669"/>
    <property type="project" value="UniProtKB-KW"/>
</dbReference>
<dbReference type="EMBL" id="BKCP01007515">
    <property type="protein sequence ID" value="GER46255.1"/>
    <property type="molecule type" value="Genomic_DNA"/>
</dbReference>
<accession>A0A5A7QLS0</accession>
<comment type="caution">
    <text evidence="2">The sequence shown here is derived from an EMBL/GenBank/DDBJ whole genome shotgun (WGS) entry which is preliminary data.</text>
</comment>
<keyword evidence="2" id="KW-0645">Protease</keyword>
<keyword evidence="3" id="KW-1185">Reference proteome</keyword>
<reference evidence="3" key="1">
    <citation type="journal article" date="2019" name="Curr. Biol.">
        <title>Genome Sequence of Striga asiatica Provides Insight into the Evolution of Plant Parasitism.</title>
        <authorList>
            <person name="Yoshida S."/>
            <person name="Kim S."/>
            <person name="Wafula E.K."/>
            <person name="Tanskanen J."/>
            <person name="Kim Y.M."/>
            <person name="Honaas L."/>
            <person name="Yang Z."/>
            <person name="Spallek T."/>
            <person name="Conn C.E."/>
            <person name="Ichihashi Y."/>
            <person name="Cheong K."/>
            <person name="Cui S."/>
            <person name="Der J.P."/>
            <person name="Gundlach H."/>
            <person name="Jiao Y."/>
            <person name="Hori C."/>
            <person name="Ishida J.K."/>
            <person name="Kasahara H."/>
            <person name="Kiba T."/>
            <person name="Kim M.S."/>
            <person name="Koo N."/>
            <person name="Laohavisit A."/>
            <person name="Lee Y.H."/>
            <person name="Lumba S."/>
            <person name="McCourt P."/>
            <person name="Mortimer J.C."/>
            <person name="Mutuku J.M."/>
            <person name="Nomura T."/>
            <person name="Sasaki-Sekimoto Y."/>
            <person name="Seto Y."/>
            <person name="Wang Y."/>
            <person name="Wakatake T."/>
            <person name="Sakakibara H."/>
            <person name="Demura T."/>
            <person name="Yamaguchi S."/>
            <person name="Yoneyama K."/>
            <person name="Manabe R.I."/>
            <person name="Nelson D.C."/>
            <person name="Schulman A.H."/>
            <person name="Timko M.P."/>
            <person name="dePamphilis C.W."/>
            <person name="Choi D."/>
            <person name="Shirasu K."/>
        </authorList>
    </citation>
    <scope>NUCLEOTIDE SEQUENCE [LARGE SCALE GENOMIC DNA]</scope>
    <source>
        <strain evidence="3">cv. UVA1</strain>
    </source>
</reference>
<dbReference type="Proteomes" id="UP000325081">
    <property type="component" value="Unassembled WGS sequence"/>
</dbReference>
<gene>
    <name evidence="2" type="ORF">STAS_23282</name>
</gene>
<dbReference type="InterPro" id="IPR021109">
    <property type="entry name" value="Peptidase_aspartic_dom_sf"/>
</dbReference>
<keyword evidence="2" id="KW-0378">Hydrolase</keyword>
<organism evidence="2 3">
    <name type="scientific">Striga asiatica</name>
    <name type="common">Asiatic witchweed</name>
    <name type="synonym">Buchnera asiatica</name>
    <dbReference type="NCBI Taxonomy" id="4170"/>
    <lineage>
        <taxon>Eukaryota</taxon>
        <taxon>Viridiplantae</taxon>
        <taxon>Streptophyta</taxon>
        <taxon>Embryophyta</taxon>
        <taxon>Tracheophyta</taxon>
        <taxon>Spermatophyta</taxon>
        <taxon>Magnoliopsida</taxon>
        <taxon>eudicotyledons</taxon>
        <taxon>Gunneridae</taxon>
        <taxon>Pentapetalae</taxon>
        <taxon>asterids</taxon>
        <taxon>lamiids</taxon>
        <taxon>Lamiales</taxon>
        <taxon>Orobanchaceae</taxon>
        <taxon>Buchnereae</taxon>
        <taxon>Striga</taxon>
    </lineage>
</organism>
<evidence type="ECO:0000259" key="1">
    <source>
        <dbReference type="Pfam" id="PF14541"/>
    </source>
</evidence>